<dbReference type="STRING" id="1121328.JWYL7_1517"/>
<dbReference type="AlphaFoldDB" id="A0A150FS68"/>
<dbReference type="Proteomes" id="UP000092605">
    <property type="component" value="Unassembled WGS sequence"/>
</dbReference>
<dbReference type="EMBL" id="FRBG01000001">
    <property type="protein sequence ID" value="SHK32184.1"/>
    <property type="molecule type" value="Genomic_DNA"/>
</dbReference>
<dbReference type="RefSeq" id="WP_149683684.1">
    <property type="nucleotide sequence ID" value="NZ_FRBG01000001.1"/>
</dbReference>
<dbReference type="Proteomes" id="UP000323392">
    <property type="component" value="Unassembled WGS sequence"/>
</dbReference>
<sequence length="113" mass="13510">MSEEDSSTYGINLTNSKKLKKYLPHLYEFKIMPNSALEKAIDEYISITKYRNKIIHYSKGNYKKVYNTEDLKKCIDDAPDKIEELFNQIYSSSEKFKNVGYPNWFRDRDYKNI</sequence>
<organism evidence="1 3">
    <name type="scientific">Alkalithermobacter thermoalcaliphilus JW-YL-7 = DSM 7308</name>
    <dbReference type="NCBI Taxonomy" id="1121328"/>
    <lineage>
        <taxon>Bacteria</taxon>
        <taxon>Bacillati</taxon>
        <taxon>Bacillota</taxon>
        <taxon>Clostridia</taxon>
        <taxon>Peptostreptococcales</taxon>
        <taxon>Tepidibacteraceae</taxon>
        <taxon>Alkalithermobacter</taxon>
    </lineage>
</organism>
<keyword evidence="4" id="KW-1185">Reference proteome</keyword>
<dbReference type="PATRIC" id="fig|1121328.3.peg.1527"/>
<accession>A0A150FS68</accession>
<evidence type="ECO:0000313" key="2">
    <source>
        <dbReference type="EMBL" id="SHK32184.1"/>
    </source>
</evidence>
<name>A0A150FS68_CLOPD</name>
<reference evidence="1 3" key="1">
    <citation type="submission" date="2016-02" db="EMBL/GenBank/DDBJ databases">
        <title>Draft genome sequence for Clostridium paradoxum JW-YL-7.</title>
        <authorList>
            <person name="Utturkar S.M."/>
            <person name="Lancaster A."/>
            <person name="Poole F.L."/>
            <person name="Adams M.W."/>
            <person name="Brown S.D."/>
        </authorList>
    </citation>
    <scope>NUCLEOTIDE SEQUENCE [LARGE SCALE GENOMIC DNA]</scope>
    <source>
        <strain evidence="1 3">JW-YL-7</strain>
    </source>
</reference>
<protein>
    <submittedName>
        <fullName evidence="1">Uncharacterized protein</fullName>
    </submittedName>
</protein>
<evidence type="ECO:0000313" key="3">
    <source>
        <dbReference type="Proteomes" id="UP000092605"/>
    </source>
</evidence>
<gene>
    <name evidence="1" type="ORF">JWYL7_1517</name>
    <name evidence="2" type="ORF">SAMN05661008_00002</name>
</gene>
<evidence type="ECO:0000313" key="1">
    <source>
        <dbReference type="EMBL" id="KXZ40442.1"/>
    </source>
</evidence>
<reference evidence="2 4" key="2">
    <citation type="submission" date="2016-11" db="EMBL/GenBank/DDBJ databases">
        <authorList>
            <person name="Varghese N."/>
            <person name="Submissions S."/>
        </authorList>
    </citation>
    <scope>NUCLEOTIDE SEQUENCE [LARGE SCALE GENOMIC DNA]</scope>
    <source>
        <strain evidence="2 4">DSM 7308</strain>
    </source>
</reference>
<evidence type="ECO:0000313" key="4">
    <source>
        <dbReference type="Proteomes" id="UP000323392"/>
    </source>
</evidence>
<dbReference type="EMBL" id="LSFY01000001">
    <property type="protein sequence ID" value="KXZ40442.1"/>
    <property type="molecule type" value="Genomic_DNA"/>
</dbReference>
<proteinExistence type="predicted"/>
<comment type="caution">
    <text evidence="1">The sequence shown here is derived from an EMBL/GenBank/DDBJ whole genome shotgun (WGS) entry which is preliminary data.</text>
</comment>